<evidence type="ECO:0000313" key="5">
    <source>
        <dbReference type="EMBL" id="PMS15143.1"/>
    </source>
</evidence>
<dbReference type="AlphaFoldDB" id="A0A2N7VDA8"/>
<sequence>MARDARVGLDDGPIHIDFRWRSNVSDTVQASTKKRAASRAENVVDLEMSTGAESHMSLRLWLRLLTTTNLVQTELRRRLRAEFDTTLPRFDFMAQLERHPEGLKMSEISRRLMVTGGNVTGLTDQLEKEGLVSRDADPNDRRAFTVKLTPAGRALFDKMAQAHERWVIELFGGLSIDDKSKMHQRLGKLKAHLLDSIKSS</sequence>
<keyword evidence="3" id="KW-0804">Transcription</keyword>
<dbReference type="InterPro" id="IPR000835">
    <property type="entry name" value="HTH_MarR-typ"/>
</dbReference>
<feature type="domain" description="HTH marR-type" evidence="4">
    <location>
        <begin position="57"/>
        <end position="191"/>
    </location>
</feature>
<dbReference type="GO" id="GO:0003700">
    <property type="term" value="F:DNA-binding transcription factor activity"/>
    <property type="evidence" value="ECO:0007669"/>
    <property type="project" value="InterPro"/>
</dbReference>
<dbReference type="SUPFAM" id="SSF46785">
    <property type="entry name" value="Winged helix' DNA-binding domain"/>
    <property type="match status" value="1"/>
</dbReference>
<evidence type="ECO:0000259" key="4">
    <source>
        <dbReference type="PROSITE" id="PS50995"/>
    </source>
</evidence>
<keyword evidence="6" id="KW-1185">Reference proteome</keyword>
<proteinExistence type="predicted"/>
<dbReference type="PROSITE" id="PS01117">
    <property type="entry name" value="HTH_MARR_1"/>
    <property type="match status" value="1"/>
</dbReference>
<dbReference type="PROSITE" id="PS50995">
    <property type="entry name" value="HTH_MARR_2"/>
    <property type="match status" value="1"/>
</dbReference>
<evidence type="ECO:0000256" key="2">
    <source>
        <dbReference type="ARBA" id="ARBA00023125"/>
    </source>
</evidence>
<keyword evidence="2" id="KW-0238">DNA-binding</keyword>
<evidence type="ECO:0000313" key="6">
    <source>
        <dbReference type="Proteomes" id="UP000235616"/>
    </source>
</evidence>
<dbReference type="InterPro" id="IPR036390">
    <property type="entry name" value="WH_DNA-bd_sf"/>
</dbReference>
<keyword evidence="1" id="KW-0805">Transcription regulation</keyword>
<gene>
    <name evidence="5" type="ORF">C0Z18_28375</name>
</gene>
<reference evidence="5 6" key="1">
    <citation type="submission" date="2018-01" db="EMBL/GenBank/DDBJ databases">
        <title>Whole genome analyses suggest that Burkholderia sensu lato contains two further novel genera in the rhizoxinica-symbiotica group Mycetohabitans gen. nov., and Trinickia gen. nov.: implications for the evolution of diazotrophy and nodulation in the Burkholderiaceae.</title>
        <authorList>
            <person name="Estrada-de los Santos P."/>
            <person name="Palmer M."/>
            <person name="Chavez-Ramirez B."/>
            <person name="Beukes C."/>
            <person name="Steenkamp E.T."/>
            <person name="Hirsch A.M."/>
            <person name="Manyaka P."/>
            <person name="Maluk M."/>
            <person name="Lafos M."/>
            <person name="Crook M."/>
            <person name="Gross E."/>
            <person name="Simon M.F."/>
            <person name="Bueno dos Reis Junior F."/>
            <person name="Poole P.S."/>
            <person name="Venter S.N."/>
            <person name="James E.K."/>
        </authorList>
    </citation>
    <scope>NUCLEOTIDE SEQUENCE [LARGE SCALE GENOMIC DNA]</scope>
    <source>
        <strain evidence="5 6">GIMN1.004</strain>
    </source>
</reference>
<dbReference type="Pfam" id="PF01047">
    <property type="entry name" value="MarR"/>
    <property type="match status" value="1"/>
</dbReference>
<accession>A0A2N7VDA8</accession>
<protein>
    <submittedName>
        <fullName evidence="5">MarR family transcriptional regulator</fullName>
    </submittedName>
</protein>
<dbReference type="OrthoDB" id="9787636at2"/>
<dbReference type="EMBL" id="PNYA01000035">
    <property type="protein sequence ID" value="PMS15143.1"/>
    <property type="molecule type" value="Genomic_DNA"/>
</dbReference>
<comment type="caution">
    <text evidence="5">The sequence shown here is derived from an EMBL/GenBank/DDBJ whole genome shotgun (WGS) entry which is preliminary data.</text>
</comment>
<organism evidence="5 6">
    <name type="scientific">Trinickia dabaoshanensis</name>
    <dbReference type="NCBI Taxonomy" id="564714"/>
    <lineage>
        <taxon>Bacteria</taxon>
        <taxon>Pseudomonadati</taxon>
        <taxon>Pseudomonadota</taxon>
        <taxon>Betaproteobacteria</taxon>
        <taxon>Burkholderiales</taxon>
        <taxon>Burkholderiaceae</taxon>
        <taxon>Trinickia</taxon>
    </lineage>
</organism>
<dbReference type="GO" id="GO:0003677">
    <property type="term" value="F:DNA binding"/>
    <property type="evidence" value="ECO:0007669"/>
    <property type="project" value="UniProtKB-KW"/>
</dbReference>
<dbReference type="PRINTS" id="PR00598">
    <property type="entry name" value="HTHMARR"/>
</dbReference>
<dbReference type="PANTHER" id="PTHR33164">
    <property type="entry name" value="TRANSCRIPTIONAL REGULATOR, MARR FAMILY"/>
    <property type="match status" value="1"/>
</dbReference>
<dbReference type="GO" id="GO:0006950">
    <property type="term" value="P:response to stress"/>
    <property type="evidence" value="ECO:0007669"/>
    <property type="project" value="TreeGrafter"/>
</dbReference>
<evidence type="ECO:0000256" key="3">
    <source>
        <dbReference type="ARBA" id="ARBA00023163"/>
    </source>
</evidence>
<dbReference type="Gene3D" id="1.10.10.10">
    <property type="entry name" value="Winged helix-like DNA-binding domain superfamily/Winged helix DNA-binding domain"/>
    <property type="match status" value="1"/>
</dbReference>
<dbReference type="Proteomes" id="UP000235616">
    <property type="component" value="Unassembled WGS sequence"/>
</dbReference>
<dbReference type="SMART" id="SM00347">
    <property type="entry name" value="HTH_MARR"/>
    <property type="match status" value="1"/>
</dbReference>
<name>A0A2N7VDA8_9BURK</name>
<dbReference type="InterPro" id="IPR039422">
    <property type="entry name" value="MarR/SlyA-like"/>
</dbReference>
<dbReference type="InterPro" id="IPR023187">
    <property type="entry name" value="Tscrpt_reg_MarR-type_CS"/>
</dbReference>
<evidence type="ECO:0000256" key="1">
    <source>
        <dbReference type="ARBA" id="ARBA00023015"/>
    </source>
</evidence>
<dbReference type="PANTHER" id="PTHR33164:SF43">
    <property type="entry name" value="HTH-TYPE TRANSCRIPTIONAL REPRESSOR YETL"/>
    <property type="match status" value="1"/>
</dbReference>
<dbReference type="InterPro" id="IPR036388">
    <property type="entry name" value="WH-like_DNA-bd_sf"/>
</dbReference>